<feature type="region of interest" description="Disordered" evidence="1">
    <location>
        <begin position="1"/>
        <end position="30"/>
    </location>
</feature>
<feature type="region of interest" description="Disordered" evidence="1">
    <location>
        <begin position="230"/>
        <end position="257"/>
    </location>
</feature>
<name>A0AAD9MJV1_PROWI</name>
<feature type="region of interest" description="Disordered" evidence="1">
    <location>
        <begin position="640"/>
        <end position="841"/>
    </location>
</feature>
<proteinExistence type="predicted"/>
<dbReference type="Proteomes" id="UP001255856">
    <property type="component" value="Unassembled WGS sequence"/>
</dbReference>
<evidence type="ECO:0000313" key="2">
    <source>
        <dbReference type="EMBL" id="KAK2077100.1"/>
    </source>
</evidence>
<feature type="compositionally biased region" description="Low complexity" evidence="1">
    <location>
        <begin position="230"/>
        <end position="244"/>
    </location>
</feature>
<dbReference type="AlphaFoldDB" id="A0AAD9MJV1"/>
<gene>
    <name evidence="2" type="ORF">QBZ16_004734</name>
</gene>
<feature type="region of interest" description="Disordered" evidence="1">
    <location>
        <begin position="505"/>
        <end position="529"/>
    </location>
</feature>
<feature type="compositionally biased region" description="Pro residues" evidence="1">
    <location>
        <begin position="717"/>
        <end position="729"/>
    </location>
</feature>
<keyword evidence="3" id="KW-1185">Reference proteome</keyword>
<dbReference type="EMBL" id="JASFZW010000007">
    <property type="protein sequence ID" value="KAK2077100.1"/>
    <property type="molecule type" value="Genomic_DNA"/>
</dbReference>
<protein>
    <submittedName>
        <fullName evidence="2">Uncharacterized protein</fullName>
    </submittedName>
</protein>
<sequence length="841" mass="89930">MTDLEPAVEAVAVSLPPPSEQGTPGKSPDPLARLKELFERQGASLDDGWSIEVKHRSGGNTAGTTDTVARDYGFNVEPAPKKQTSLSAFFSPPKLLSREEAAQESRRALEGLKVPFTLPSGLVVESVSARLGSELLALGEGQRPQEAWDAAVKAAQAESKLPEALKTALAPGWAAEKFGMTSIRLLQAIEGLAVDLADYKFVDEAVGWSRKTAEIKGRLIARGLSASGKAKGAKSAGAAGSGSRKGPKMSHPSGLRKVDADAVAKVMERMLRKIERKEGKATGVKPAAAKDASGEPKGRKKLAGADPASVGKGSGAGAPGKQFVEDTLLPGFRAASPPVPSRLAPAALPLRCDAALLEVWRAVQRFDKLLELEGGAVPSLAALGKSIAEPASSAHFTSIATALTNVLCQDVFEGALAELEAVGEDLRESDFKASQRQRFALPLGPESWAEGAARVLRLHALARTVDPARAPGDPLALLDPSLALDVLVGGVGTALGTRLAALPEAAGSHATPRASPAPTRPRAPWRSARRARTRKLQAGLRAIVARLAAVADGKALFFSGRLAAAATKAGRVLDLYSVHARVEFGLYEARARCGANWRRTRLRPTAPTASRTSRRWRWRCLRPRRAPRWPRSWPLGVRTRTRHASCRTSRRPRPPSWRSARWTRRLPRSRRPRPGAAGEARRARGTPAMAPRPTMALAWPAPWRPWPRRSRRAPSRQPGPPTCLAPFPRPRGAASAGPTTTAGPRSSATAATASSTCTAWRSRWTRSPRAPGSAPAAAGRRSARRAQTSRPPAPSRPRWRPCRARTRRLGSRRRASICSSSWRGCCSSRARSTACSSRRRS</sequence>
<feature type="region of interest" description="Disordered" evidence="1">
    <location>
        <begin position="275"/>
        <end position="320"/>
    </location>
</feature>
<feature type="compositionally biased region" description="Basic residues" evidence="1">
    <location>
        <begin position="640"/>
        <end position="653"/>
    </location>
</feature>
<feature type="compositionally biased region" description="Basic residues" evidence="1">
    <location>
        <begin position="797"/>
        <end position="815"/>
    </location>
</feature>
<evidence type="ECO:0000313" key="3">
    <source>
        <dbReference type="Proteomes" id="UP001255856"/>
    </source>
</evidence>
<accession>A0AAD9MJV1</accession>
<evidence type="ECO:0000256" key="1">
    <source>
        <dbReference type="SAM" id="MobiDB-lite"/>
    </source>
</evidence>
<feature type="compositionally biased region" description="Low complexity" evidence="1">
    <location>
        <begin position="730"/>
        <end position="790"/>
    </location>
</feature>
<feature type="compositionally biased region" description="Low complexity" evidence="1">
    <location>
        <begin position="816"/>
        <end position="841"/>
    </location>
</feature>
<reference evidence="2" key="1">
    <citation type="submission" date="2021-01" db="EMBL/GenBank/DDBJ databases">
        <authorList>
            <person name="Eckstrom K.M.E."/>
        </authorList>
    </citation>
    <scope>NUCLEOTIDE SEQUENCE</scope>
    <source>
        <strain evidence="2">UVCC 0001</strain>
    </source>
</reference>
<feature type="compositionally biased region" description="Low complexity" evidence="1">
    <location>
        <begin position="510"/>
        <end position="526"/>
    </location>
</feature>
<organism evidence="2 3">
    <name type="scientific">Prototheca wickerhamii</name>
    <dbReference type="NCBI Taxonomy" id="3111"/>
    <lineage>
        <taxon>Eukaryota</taxon>
        <taxon>Viridiplantae</taxon>
        <taxon>Chlorophyta</taxon>
        <taxon>core chlorophytes</taxon>
        <taxon>Trebouxiophyceae</taxon>
        <taxon>Chlorellales</taxon>
        <taxon>Chlorellaceae</taxon>
        <taxon>Prototheca</taxon>
    </lineage>
</organism>
<feature type="compositionally biased region" description="Basic residues" evidence="1">
    <location>
        <begin position="661"/>
        <end position="673"/>
    </location>
</feature>
<comment type="caution">
    <text evidence="2">The sequence shown here is derived from an EMBL/GenBank/DDBJ whole genome shotgun (WGS) entry which is preliminary data.</text>
</comment>